<reference evidence="1" key="3">
    <citation type="journal article" date="2016" name="Genome Announc.">
        <title>Complete Genome Sequences of Four Strains from the 2015-2016 Elizabethkingia anophelis Outbreak.</title>
        <authorList>
            <person name="Nicholson A.C."/>
            <person name="Whitney A.M."/>
            <person name="Emery B.D."/>
            <person name="Bell M.E."/>
            <person name="Gartin J.T."/>
            <person name="Humrighouse B.W."/>
            <person name="Loparev V.N."/>
            <person name="Batra D."/>
            <person name="Sheth M."/>
            <person name="Rowe L.A."/>
            <person name="Juieng P."/>
            <person name="Knipe K."/>
            <person name="Gulvik C."/>
            <person name="McQuiston J.R."/>
        </authorList>
    </citation>
    <scope>NUCLEOTIDE SEQUENCE</scope>
</reference>
<accession>A0A455ZDS7</accession>
<protein>
    <submittedName>
        <fullName evidence="1">Uncharacterized protein</fullName>
    </submittedName>
</protein>
<evidence type="ECO:0000313" key="1">
    <source>
        <dbReference type="EMBL" id="DAC74972.1"/>
    </source>
</evidence>
<sequence>MGESRVFIKENELAEIRKLILDSGTEFTEKELRGIITILDIIFRLAIKEFIIR</sequence>
<reference evidence="1" key="7">
    <citation type="journal article" date="2017" name="Sci. Rep.">
        <title>Genomic features, phylogenetic relationships, and comparative genomics of Elizabethkingia anophelis strain EM361-97 isolated in Taiwan.</title>
        <authorList>
            <person name="Lin J.N."/>
            <person name="Lai C.H."/>
            <person name="Yang C.H."/>
            <person name="Huang Y.H."/>
            <person name="Lin H.H."/>
        </authorList>
    </citation>
    <scope>NUCLEOTIDE SEQUENCE</scope>
</reference>
<reference evidence="1" key="8">
    <citation type="journal article" date="2018" name="J. ISSAAS">
        <title>In Silico Identification of Three Types of Integrative and Conjugative Elements (ICEs) in Elizabethkingia anophelis Strains Isolated from Around the World.</title>
        <authorList>
            <person name="Xu J."/>
            <person name="Pei D."/>
            <person name="Nicholson A."/>
            <person name="Lan Y."/>
            <person name="Xia Q."/>
        </authorList>
    </citation>
    <scope>NUCLEOTIDE SEQUENCE</scope>
</reference>
<reference evidence="1" key="2">
    <citation type="journal article" date="2014" name="PLoS ONE">
        <title>Insights from the genome annotation of Elizabethkingia anophelis from the malaria vector Anopheles gambiae.</title>
        <authorList>
            <person name="Kukutla P."/>
            <person name="Lindberg B.G."/>
            <person name="Pei D."/>
            <person name="Rayl M."/>
            <person name="Yu W."/>
            <person name="Steritz M."/>
            <person name="Faye I."/>
            <person name="Xu J."/>
        </authorList>
    </citation>
    <scope>NUCLEOTIDE SEQUENCE</scope>
</reference>
<reference evidence="1" key="1">
    <citation type="journal article" date="2014" name="Genome Biol. Evol.">
        <title>Comparative genomic analysis of malaria mosquito vector-associated novel pathogen Elizabethkingia anophelis.</title>
        <authorList>
            <person name="Teo J."/>
            <person name="Tan S.Y."/>
            <person name="Liu Y."/>
            <person name="Tay M."/>
            <person name="Ding Y."/>
            <person name="Li Y."/>
            <person name="Kjelleberg S."/>
            <person name="Givskov M."/>
            <person name="Lin R.T."/>
            <person name="Yang L."/>
        </authorList>
    </citation>
    <scope>NUCLEOTIDE SEQUENCE</scope>
</reference>
<reference evidence="1" key="5">
    <citation type="journal article" date="2017" name="Genome Announc.">
        <title>Complete Circularized Genome Sequences of Four Strains of Elizabethkingia anophelis, Including Two Novel Strains Isolated from Wild-Caught Anopheles sinensis.</title>
        <authorList>
            <person name="Pei D."/>
            <person name="Nicholson A.C."/>
            <person name="Jiang J."/>
            <person name="Chen H."/>
            <person name="Whitney A.M."/>
            <person name="Villarma A."/>
            <person name="Bell M."/>
            <person name="Humrighouse B."/>
            <person name="Rowe L.A."/>
            <person name="Sheth M."/>
            <person name="Batra D."/>
            <person name="Juieng P."/>
            <person name="Loparev V.N."/>
            <person name="McQuiston J.R."/>
            <person name="Lan Y."/>
            <person name="Ma Y."/>
            <person name="Xu J."/>
        </authorList>
    </citation>
    <scope>NUCLEOTIDE SEQUENCE</scope>
</reference>
<reference evidence="1" key="4">
    <citation type="journal article" date="2016" name="Sci. Rep.">
        <title>Genomic epidemiology and global diversity of the emerging bacterial pathogen Elizabethkingia anophelis.</title>
        <authorList>
            <person name="Breurec S."/>
            <person name="Criscuolo A."/>
            <person name="Diancourt L."/>
            <person name="Rendueles O."/>
            <person name="Vandenbogaert M."/>
            <person name="Passet V."/>
            <person name="Caro V."/>
            <person name="Rocha E.P."/>
            <person name="Touchon M."/>
            <person name="Brisse S."/>
        </authorList>
    </citation>
    <scope>NUCLEOTIDE SEQUENCE</scope>
</reference>
<proteinExistence type="predicted"/>
<name>A0A455ZDS7_9FLAO</name>
<organism evidence="1">
    <name type="scientific">Elizabethkingia anophelis</name>
    <dbReference type="NCBI Taxonomy" id="1117645"/>
    <lineage>
        <taxon>Bacteria</taxon>
        <taxon>Pseudomonadati</taxon>
        <taxon>Bacteroidota</taxon>
        <taxon>Flavobacteriia</taxon>
        <taxon>Flavobacteriales</taxon>
        <taxon>Weeksellaceae</taxon>
        <taxon>Elizabethkingia</taxon>
    </lineage>
</organism>
<dbReference type="EMBL" id="BK010597">
    <property type="protein sequence ID" value="DAC74972.1"/>
    <property type="molecule type" value="Genomic_DNA"/>
</dbReference>
<reference evidence="1" key="6">
    <citation type="journal article" date="2017" name="Nat. Commun.">
        <title>Evolutionary dynamics and genomic features of the Elizabethkingia anophelis 2015 to 2016 Wisconsin outbreak strain.</title>
        <authorList>
            <person name="Perrin A."/>
            <person name="Larsonneur E."/>
            <person name="Nicholson A.C."/>
            <person name="Edwards D.J."/>
            <person name="Gundlach K.M."/>
            <person name="Whitney A.M."/>
            <person name="Gulvik C.A."/>
            <person name="Bell M.E."/>
            <person name="Rendueles O."/>
            <person name="Cury J."/>
            <person name="Hugon P."/>
            <person name="Clermont D."/>
            <person name="Enouf V."/>
            <person name="Loparev V."/>
            <person name="Juieng P."/>
            <person name="Monson T."/>
            <person name="Warshauer D."/>
            <person name="Elbadawi L.I."/>
            <person name="Walters M.S."/>
            <person name="Crist M.B."/>
            <person name="Noble-Wang J."/>
            <person name="Borlaug G."/>
            <person name="Rocha E.P.C."/>
            <person name="Criscuolo A."/>
            <person name="Touchon M."/>
            <person name="Davis J.P."/>
            <person name="Holt K.E."/>
            <person name="McQuiston J.R."/>
            <person name="Brisse S."/>
        </authorList>
    </citation>
    <scope>NUCLEOTIDE SEQUENCE</scope>
</reference>
<gene>
    <name evidence="1" type="primary">ICEEaII(2)_502_3392_3231</name>
</gene>
<dbReference type="AlphaFoldDB" id="A0A455ZDS7"/>